<accession>A0A9P9BPN2</accession>
<sequence length="71" mass="8127">MWLQLLLLVPIRRCIQHPECSLSGCQGGLTRLLCRRDRRRSGPCRGSEPCNYFNFGTAPWSCSRFKLAVTL</sequence>
<keyword evidence="3" id="KW-1185">Reference proteome</keyword>
<organism evidence="2 3">
    <name type="scientific">Microdochium trichocladiopsis</name>
    <dbReference type="NCBI Taxonomy" id="1682393"/>
    <lineage>
        <taxon>Eukaryota</taxon>
        <taxon>Fungi</taxon>
        <taxon>Dikarya</taxon>
        <taxon>Ascomycota</taxon>
        <taxon>Pezizomycotina</taxon>
        <taxon>Sordariomycetes</taxon>
        <taxon>Xylariomycetidae</taxon>
        <taxon>Xylariales</taxon>
        <taxon>Microdochiaceae</taxon>
        <taxon>Microdochium</taxon>
    </lineage>
</organism>
<dbReference type="EMBL" id="JAGTJQ010000004">
    <property type="protein sequence ID" value="KAH7033309.1"/>
    <property type="molecule type" value="Genomic_DNA"/>
</dbReference>
<evidence type="ECO:0008006" key="4">
    <source>
        <dbReference type="Google" id="ProtNLM"/>
    </source>
</evidence>
<dbReference type="GeneID" id="70183207"/>
<comment type="caution">
    <text evidence="2">The sequence shown here is derived from an EMBL/GenBank/DDBJ whole genome shotgun (WGS) entry which is preliminary data.</text>
</comment>
<gene>
    <name evidence="2" type="ORF">B0I36DRAFT_321183</name>
</gene>
<evidence type="ECO:0000313" key="3">
    <source>
        <dbReference type="Proteomes" id="UP000756346"/>
    </source>
</evidence>
<feature type="chain" id="PRO_5040391786" description="Secreted protein" evidence="1">
    <location>
        <begin position="17"/>
        <end position="71"/>
    </location>
</feature>
<name>A0A9P9BPN2_9PEZI</name>
<evidence type="ECO:0000313" key="2">
    <source>
        <dbReference type="EMBL" id="KAH7033309.1"/>
    </source>
</evidence>
<feature type="signal peptide" evidence="1">
    <location>
        <begin position="1"/>
        <end position="16"/>
    </location>
</feature>
<dbReference type="Proteomes" id="UP000756346">
    <property type="component" value="Unassembled WGS sequence"/>
</dbReference>
<keyword evidence="1" id="KW-0732">Signal</keyword>
<dbReference type="AlphaFoldDB" id="A0A9P9BPN2"/>
<evidence type="ECO:0000256" key="1">
    <source>
        <dbReference type="SAM" id="SignalP"/>
    </source>
</evidence>
<reference evidence="2" key="1">
    <citation type="journal article" date="2021" name="Nat. Commun.">
        <title>Genetic determinants of endophytism in the Arabidopsis root mycobiome.</title>
        <authorList>
            <person name="Mesny F."/>
            <person name="Miyauchi S."/>
            <person name="Thiergart T."/>
            <person name="Pickel B."/>
            <person name="Atanasova L."/>
            <person name="Karlsson M."/>
            <person name="Huettel B."/>
            <person name="Barry K.W."/>
            <person name="Haridas S."/>
            <person name="Chen C."/>
            <person name="Bauer D."/>
            <person name="Andreopoulos W."/>
            <person name="Pangilinan J."/>
            <person name="LaButti K."/>
            <person name="Riley R."/>
            <person name="Lipzen A."/>
            <person name="Clum A."/>
            <person name="Drula E."/>
            <person name="Henrissat B."/>
            <person name="Kohler A."/>
            <person name="Grigoriev I.V."/>
            <person name="Martin F.M."/>
            <person name="Hacquard S."/>
        </authorList>
    </citation>
    <scope>NUCLEOTIDE SEQUENCE</scope>
    <source>
        <strain evidence="2">MPI-CAGE-CH-0230</strain>
    </source>
</reference>
<proteinExistence type="predicted"/>
<dbReference type="RefSeq" id="XP_046014141.1">
    <property type="nucleotide sequence ID" value="XM_046153661.1"/>
</dbReference>
<protein>
    <recommendedName>
        <fullName evidence="4">Secreted protein</fullName>
    </recommendedName>
</protein>